<dbReference type="PRINTS" id="PR00039">
    <property type="entry name" value="HTHLYSR"/>
</dbReference>
<dbReference type="CDD" id="cd08420">
    <property type="entry name" value="PBP2_CysL_like"/>
    <property type="match status" value="1"/>
</dbReference>
<accession>A0ABT0KJJ2</accession>
<feature type="domain" description="HTH lysR-type" evidence="5">
    <location>
        <begin position="5"/>
        <end position="62"/>
    </location>
</feature>
<dbReference type="Gene3D" id="1.10.10.10">
    <property type="entry name" value="Winged helix-like DNA-binding domain superfamily/Winged helix DNA-binding domain"/>
    <property type="match status" value="1"/>
</dbReference>
<comment type="similarity">
    <text evidence="1">Belongs to the LysR transcriptional regulatory family.</text>
</comment>
<reference evidence="6 7" key="1">
    <citation type="submission" date="2022-01" db="EMBL/GenBank/DDBJ databases">
        <title>Whole genome-based taxonomy of the Shewanellaceae.</title>
        <authorList>
            <person name="Martin-Rodriguez A.J."/>
        </authorList>
    </citation>
    <scope>NUCLEOTIDE SEQUENCE [LARGE SCALE GENOMIC DNA]</scope>
    <source>
        <strain evidence="6 7">DSM 24955</strain>
    </source>
</reference>
<evidence type="ECO:0000259" key="5">
    <source>
        <dbReference type="PROSITE" id="PS50931"/>
    </source>
</evidence>
<dbReference type="InterPro" id="IPR036390">
    <property type="entry name" value="WH_DNA-bd_sf"/>
</dbReference>
<keyword evidence="3" id="KW-0238">DNA-binding</keyword>
<keyword evidence="7" id="KW-1185">Reference proteome</keyword>
<dbReference type="EMBL" id="JAKIKU010000001">
    <property type="protein sequence ID" value="MCL1043736.1"/>
    <property type="molecule type" value="Genomic_DNA"/>
</dbReference>
<dbReference type="Gene3D" id="3.40.190.290">
    <property type="match status" value="1"/>
</dbReference>
<dbReference type="Pfam" id="PF00126">
    <property type="entry name" value="HTH_1"/>
    <property type="match status" value="1"/>
</dbReference>
<keyword evidence="2" id="KW-0805">Transcription regulation</keyword>
<evidence type="ECO:0000256" key="1">
    <source>
        <dbReference type="ARBA" id="ARBA00009437"/>
    </source>
</evidence>
<dbReference type="Pfam" id="PF03466">
    <property type="entry name" value="LysR_substrate"/>
    <property type="match status" value="1"/>
</dbReference>
<dbReference type="SUPFAM" id="SSF46785">
    <property type="entry name" value="Winged helix' DNA-binding domain"/>
    <property type="match status" value="1"/>
</dbReference>
<proteinExistence type="inferred from homology"/>
<dbReference type="Proteomes" id="UP001202134">
    <property type="component" value="Unassembled WGS sequence"/>
</dbReference>
<protein>
    <submittedName>
        <fullName evidence="6">LysR substrate-binding domain-containing protein</fullName>
    </submittedName>
</protein>
<evidence type="ECO:0000256" key="4">
    <source>
        <dbReference type="ARBA" id="ARBA00023163"/>
    </source>
</evidence>
<evidence type="ECO:0000256" key="2">
    <source>
        <dbReference type="ARBA" id="ARBA00023015"/>
    </source>
</evidence>
<dbReference type="InterPro" id="IPR005119">
    <property type="entry name" value="LysR_subst-bd"/>
</dbReference>
<dbReference type="InterPro" id="IPR000847">
    <property type="entry name" value="LysR_HTH_N"/>
</dbReference>
<evidence type="ECO:0000256" key="3">
    <source>
        <dbReference type="ARBA" id="ARBA00023125"/>
    </source>
</evidence>
<organism evidence="6 7">
    <name type="scientific">Shewanella electrodiphila</name>
    <dbReference type="NCBI Taxonomy" id="934143"/>
    <lineage>
        <taxon>Bacteria</taxon>
        <taxon>Pseudomonadati</taxon>
        <taxon>Pseudomonadota</taxon>
        <taxon>Gammaproteobacteria</taxon>
        <taxon>Alteromonadales</taxon>
        <taxon>Shewanellaceae</taxon>
        <taxon>Shewanella</taxon>
    </lineage>
</organism>
<dbReference type="InterPro" id="IPR036388">
    <property type="entry name" value="WH-like_DNA-bd_sf"/>
</dbReference>
<gene>
    <name evidence="6" type="ORF">L2737_00085</name>
</gene>
<dbReference type="SUPFAM" id="SSF53850">
    <property type="entry name" value="Periplasmic binding protein-like II"/>
    <property type="match status" value="1"/>
</dbReference>
<name>A0ABT0KJJ2_9GAMM</name>
<dbReference type="PANTHER" id="PTHR30126:SF94">
    <property type="entry name" value="LYSR FAMILY TRANSCRIPTIONAL REGULATOR"/>
    <property type="match status" value="1"/>
</dbReference>
<dbReference type="PROSITE" id="PS50931">
    <property type="entry name" value="HTH_LYSR"/>
    <property type="match status" value="1"/>
</dbReference>
<dbReference type="PANTHER" id="PTHR30126">
    <property type="entry name" value="HTH-TYPE TRANSCRIPTIONAL REGULATOR"/>
    <property type="match status" value="1"/>
</dbReference>
<comment type="caution">
    <text evidence="6">The sequence shown here is derived from an EMBL/GenBank/DDBJ whole genome shotgun (WGS) entry which is preliminary data.</text>
</comment>
<evidence type="ECO:0000313" key="6">
    <source>
        <dbReference type="EMBL" id="MCL1043736.1"/>
    </source>
</evidence>
<dbReference type="RefSeq" id="WP_229370676.1">
    <property type="nucleotide sequence ID" value="NZ_JAKIKU010000001.1"/>
</dbReference>
<keyword evidence="4" id="KW-0804">Transcription</keyword>
<sequence length="299" mass="33494">MNPHISFKQLNVFSAITQHKTLTAAAEHLCLSKAAVSMGLAELEKQLGHPLFDRVNNRLILNQEGHKLLPLADELINRLGDISLMFNDKQVMSGQLRIGSSDTVGNHLTPIILSAFRQQYHHESQSLFVSNSAHICQKLVDFELDIALIEGEHHHPDIIAIPFSQDEMCVISSPNHPLAAKSMIELSSLDNSHWVLREQGSGSRDCFMQNLAPHIGNWHTSVELNTTEALINSVAAGLGFGCLSNIAAQYALESLRVSKINVPVDMQREFWILIHKDKYQNPLLKHFIEFCVKWGNTQK</sequence>
<evidence type="ECO:0000313" key="7">
    <source>
        <dbReference type="Proteomes" id="UP001202134"/>
    </source>
</evidence>